<proteinExistence type="predicted"/>
<evidence type="ECO:0000313" key="1">
    <source>
        <dbReference type="EMBL" id="EXC34930.1"/>
    </source>
</evidence>
<gene>
    <name evidence="1" type="ORF">L484_020047</name>
</gene>
<keyword evidence="2" id="KW-1185">Reference proteome</keyword>
<accession>W9T000</accession>
<name>W9T000_9ROSA</name>
<protein>
    <submittedName>
        <fullName evidence="1">Uncharacterized protein</fullName>
    </submittedName>
</protein>
<dbReference type="AlphaFoldDB" id="W9T000"/>
<dbReference type="EMBL" id="KE346352">
    <property type="protein sequence ID" value="EXC34930.1"/>
    <property type="molecule type" value="Genomic_DNA"/>
</dbReference>
<dbReference type="Proteomes" id="UP000030645">
    <property type="component" value="Unassembled WGS sequence"/>
</dbReference>
<sequence length="51" mass="5651">MGTVVSPLFNYPSTLSNLLIAMDSDTVQTLAENKQKQARKWNTKSPSKCHA</sequence>
<evidence type="ECO:0000313" key="2">
    <source>
        <dbReference type="Proteomes" id="UP000030645"/>
    </source>
</evidence>
<reference evidence="2" key="1">
    <citation type="submission" date="2013-01" db="EMBL/GenBank/DDBJ databases">
        <title>Draft Genome Sequence of a Mulberry Tree, Morus notabilis C.K. Schneid.</title>
        <authorList>
            <person name="He N."/>
            <person name="Zhao S."/>
        </authorList>
    </citation>
    <scope>NUCLEOTIDE SEQUENCE</scope>
</reference>
<organism evidence="1 2">
    <name type="scientific">Morus notabilis</name>
    <dbReference type="NCBI Taxonomy" id="981085"/>
    <lineage>
        <taxon>Eukaryota</taxon>
        <taxon>Viridiplantae</taxon>
        <taxon>Streptophyta</taxon>
        <taxon>Embryophyta</taxon>
        <taxon>Tracheophyta</taxon>
        <taxon>Spermatophyta</taxon>
        <taxon>Magnoliopsida</taxon>
        <taxon>eudicotyledons</taxon>
        <taxon>Gunneridae</taxon>
        <taxon>Pentapetalae</taxon>
        <taxon>rosids</taxon>
        <taxon>fabids</taxon>
        <taxon>Rosales</taxon>
        <taxon>Moraceae</taxon>
        <taxon>Moreae</taxon>
        <taxon>Morus</taxon>
    </lineage>
</organism>